<accession>A0A7W9A3A2</accession>
<protein>
    <submittedName>
        <fullName evidence="2">Uncharacterized protein</fullName>
    </submittedName>
</protein>
<keyword evidence="1" id="KW-0812">Transmembrane</keyword>
<feature type="transmembrane region" description="Helical" evidence="1">
    <location>
        <begin position="48"/>
        <end position="68"/>
    </location>
</feature>
<evidence type="ECO:0000256" key="1">
    <source>
        <dbReference type="SAM" id="Phobius"/>
    </source>
</evidence>
<dbReference type="EMBL" id="JACIJB010000003">
    <property type="protein sequence ID" value="MBB5660345.1"/>
    <property type="molecule type" value="Genomic_DNA"/>
</dbReference>
<dbReference type="RefSeq" id="WP_206423402.1">
    <property type="nucleotide sequence ID" value="NZ_JACIJB010000003.1"/>
</dbReference>
<dbReference type="Pfam" id="PF20556">
    <property type="entry name" value="DUF6768"/>
    <property type="match status" value="1"/>
</dbReference>
<sequence>MTDDIDTLIANTLKDEDRALLARAGAEPGYFRQIGEVFTGPTGWPTMVLVVAQTVMFIAGVWAAWKFFHATEALEALRWGLPSAVLILGSLVVKLSVWPAIHANRMIHALRRLELQLALRRQD</sequence>
<keyword evidence="1" id="KW-0472">Membrane</keyword>
<keyword evidence="1" id="KW-1133">Transmembrane helix</keyword>
<dbReference type="Proteomes" id="UP000548978">
    <property type="component" value="Unassembled WGS sequence"/>
</dbReference>
<gene>
    <name evidence="2" type="ORF">FHS65_001090</name>
</gene>
<reference evidence="2 3" key="1">
    <citation type="submission" date="2020-08" db="EMBL/GenBank/DDBJ databases">
        <title>Genomic Encyclopedia of Type Strains, Phase IV (KMG-IV): sequencing the most valuable type-strain genomes for metagenomic binning, comparative biology and taxonomic classification.</title>
        <authorList>
            <person name="Goeker M."/>
        </authorList>
    </citation>
    <scope>NUCLEOTIDE SEQUENCE [LARGE SCALE GENOMIC DNA]</scope>
    <source>
        <strain evidence="2 3">DSM 24448</strain>
    </source>
</reference>
<dbReference type="AlphaFoldDB" id="A0A7W9A3A2"/>
<name>A0A7W9A3A2_9CAUL</name>
<organism evidence="2 3">
    <name type="scientific">Brevundimonas halotolerans</name>
    <dbReference type="NCBI Taxonomy" id="69670"/>
    <lineage>
        <taxon>Bacteria</taxon>
        <taxon>Pseudomonadati</taxon>
        <taxon>Pseudomonadota</taxon>
        <taxon>Alphaproteobacteria</taxon>
        <taxon>Caulobacterales</taxon>
        <taxon>Caulobacteraceae</taxon>
        <taxon>Brevundimonas</taxon>
    </lineage>
</organism>
<proteinExistence type="predicted"/>
<feature type="transmembrane region" description="Helical" evidence="1">
    <location>
        <begin position="80"/>
        <end position="101"/>
    </location>
</feature>
<keyword evidence="3" id="KW-1185">Reference proteome</keyword>
<evidence type="ECO:0000313" key="2">
    <source>
        <dbReference type="EMBL" id="MBB5660345.1"/>
    </source>
</evidence>
<evidence type="ECO:0000313" key="3">
    <source>
        <dbReference type="Proteomes" id="UP000548978"/>
    </source>
</evidence>
<dbReference type="InterPro" id="IPR046659">
    <property type="entry name" value="DUF6768"/>
</dbReference>
<comment type="caution">
    <text evidence="2">The sequence shown here is derived from an EMBL/GenBank/DDBJ whole genome shotgun (WGS) entry which is preliminary data.</text>
</comment>